<reference evidence="1" key="1">
    <citation type="submission" date="2020-07" db="EMBL/GenBank/DDBJ databases">
        <title>Huge and variable diversity of episymbiotic CPR bacteria and DPANN archaea in groundwater ecosystems.</title>
        <authorList>
            <person name="He C.Y."/>
            <person name="Keren R."/>
            <person name="Whittaker M."/>
            <person name="Farag I.F."/>
            <person name="Doudna J."/>
            <person name="Cate J.H.D."/>
            <person name="Banfield J.F."/>
        </authorList>
    </citation>
    <scope>NUCLEOTIDE SEQUENCE</scope>
    <source>
        <strain evidence="1">NC_groundwater_928_Pr1_S-0.2um_72_17</strain>
    </source>
</reference>
<organism evidence="1 2">
    <name type="scientific">Eiseniibacteriota bacterium</name>
    <dbReference type="NCBI Taxonomy" id="2212470"/>
    <lineage>
        <taxon>Bacteria</taxon>
        <taxon>Candidatus Eiseniibacteriota</taxon>
    </lineage>
</organism>
<protein>
    <submittedName>
        <fullName evidence="1">Uncharacterized protein</fullName>
    </submittedName>
</protein>
<dbReference type="EMBL" id="JACQAY010000204">
    <property type="protein sequence ID" value="MBI3539878.1"/>
    <property type="molecule type" value="Genomic_DNA"/>
</dbReference>
<dbReference type="Proteomes" id="UP000807850">
    <property type="component" value="Unassembled WGS sequence"/>
</dbReference>
<dbReference type="AlphaFoldDB" id="A0A9D6L6M2"/>
<name>A0A9D6L6M2_UNCEI</name>
<comment type="caution">
    <text evidence="1">The sequence shown here is derived from an EMBL/GenBank/DDBJ whole genome shotgun (WGS) entry which is preliminary data.</text>
</comment>
<sequence length="78" mass="8390">MRSGAMEKLVGVYLAIGGLWCFISNAGAAITGRTTAFVMVTGGAPIAEKILTVLRIIVTQILFWPMDLYQNVGRIVFG</sequence>
<proteinExistence type="predicted"/>
<evidence type="ECO:0000313" key="2">
    <source>
        <dbReference type="Proteomes" id="UP000807850"/>
    </source>
</evidence>
<evidence type="ECO:0000313" key="1">
    <source>
        <dbReference type="EMBL" id="MBI3539878.1"/>
    </source>
</evidence>
<accession>A0A9D6L6M2</accession>
<gene>
    <name evidence="1" type="ORF">HY076_06360</name>
</gene>